<reference evidence="1 2" key="1">
    <citation type="journal article" date="2019" name="Sci. Rep.">
        <title>Orb-weaving spider Araneus ventricosus genome elucidates the spidroin gene catalogue.</title>
        <authorList>
            <person name="Kono N."/>
            <person name="Nakamura H."/>
            <person name="Ohtoshi R."/>
            <person name="Moran D.A.P."/>
            <person name="Shinohara A."/>
            <person name="Yoshida Y."/>
            <person name="Fujiwara M."/>
            <person name="Mori M."/>
            <person name="Tomita M."/>
            <person name="Arakawa K."/>
        </authorList>
    </citation>
    <scope>NUCLEOTIDE SEQUENCE [LARGE SCALE GENOMIC DNA]</scope>
</reference>
<gene>
    <name evidence="1" type="ORF">AVEN_261029_1</name>
</gene>
<proteinExistence type="predicted"/>
<name>A0A4Y2UDH8_ARAVE</name>
<sequence>MDQLPPTPPILLSTLTWTKRIHHLPDVPLYDADEIARSVLSSQGMDRANFENIRGKIRTILYTQHRHNLDQFDDLRLTLTDRAVDTDVCFSAIRPGRRQ</sequence>
<dbReference type="EMBL" id="BGPR01035652">
    <property type="protein sequence ID" value="GBO10593.1"/>
    <property type="molecule type" value="Genomic_DNA"/>
</dbReference>
<evidence type="ECO:0000313" key="2">
    <source>
        <dbReference type="Proteomes" id="UP000499080"/>
    </source>
</evidence>
<dbReference type="Proteomes" id="UP000499080">
    <property type="component" value="Unassembled WGS sequence"/>
</dbReference>
<dbReference type="AlphaFoldDB" id="A0A4Y2UDH8"/>
<accession>A0A4Y2UDH8</accession>
<evidence type="ECO:0000313" key="1">
    <source>
        <dbReference type="EMBL" id="GBO10593.1"/>
    </source>
</evidence>
<comment type="caution">
    <text evidence="1">The sequence shown here is derived from an EMBL/GenBank/DDBJ whole genome shotgun (WGS) entry which is preliminary data.</text>
</comment>
<organism evidence="1 2">
    <name type="scientific">Araneus ventricosus</name>
    <name type="common">Orbweaver spider</name>
    <name type="synonym">Epeira ventricosa</name>
    <dbReference type="NCBI Taxonomy" id="182803"/>
    <lineage>
        <taxon>Eukaryota</taxon>
        <taxon>Metazoa</taxon>
        <taxon>Ecdysozoa</taxon>
        <taxon>Arthropoda</taxon>
        <taxon>Chelicerata</taxon>
        <taxon>Arachnida</taxon>
        <taxon>Araneae</taxon>
        <taxon>Araneomorphae</taxon>
        <taxon>Entelegynae</taxon>
        <taxon>Araneoidea</taxon>
        <taxon>Araneidae</taxon>
        <taxon>Araneus</taxon>
    </lineage>
</organism>
<protein>
    <submittedName>
        <fullName evidence="1">Uncharacterized protein</fullName>
    </submittedName>
</protein>
<keyword evidence="2" id="KW-1185">Reference proteome</keyword>